<organism evidence="2 3">
    <name type="scientific">Azotobacter bryophylli</name>
    <dbReference type="NCBI Taxonomy" id="1986537"/>
    <lineage>
        <taxon>Bacteria</taxon>
        <taxon>Pseudomonadati</taxon>
        <taxon>Pseudomonadota</taxon>
        <taxon>Gammaproteobacteria</taxon>
        <taxon>Pseudomonadales</taxon>
        <taxon>Pseudomonadaceae</taxon>
        <taxon>Azotobacter</taxon>
    </lineage>
</organism>
<name>A0ABV7AQ59_9GAMM</name>
<dbReference type="EMBL" id="JBHRSJ010000005">
    <property type="protein sequence ID" value="MFC2971220.1"/>
    <property type="molecule type" value="Genomic_DNA"/>
</dbReference>
<proteinExistence type="predicted"/>
<dbReference type="RefSeq" id="WP_377812805.1">
    <property type="nucleotide sequence ID" value="NZ_JBHRSJ010000005.1"/>
</dbReference>
<accession>A0ABV7AQ59</accession>
<gene>
    <name evidence="2" type="ORF">ACFOJE_03175</name>
</gene>
<keyword evidence="3" id="KW-1185">Reference proteome</keyword>
<keyword evidence="1" id="KW-0732">Signal</keyword>
<dbReference type="Gene3D" id="2.30.140.50">
    <property type="entry name" value="Protein of unknown function DUF2790"/>
    <property type="match status" value="1"/>
</dbReference>
<feature type="chain" id="PRO_5045455464" evidence="1">
    <location>
        <begin position="19"/>
        <end position="86"/>
    </location>
</feature>
<protein>
    <submittedName>
        <fullName evidence="2">DUF2790 domain-containing protein</fullName>
    </submittedName>
</protein>
<evidence type="ECO:0000256" key="1">
    <source>
        <dbReference type="SAM" id="SignalP"/>
    </source>
</evidence>
<dbReference type="Pfam" id="PF10976">
    <property type="entry name" value="DUF2790"/>
    <property type="match status" value="1"/>
</dbReference>
<reference evidence="3" key="1">
    <citation type="journal article" date="2019" name="Int. J. Syst. Evol. Microbiol.">
        <title>The Global Catalogue of Microorganisms (GCM) 10K type strain sequencing project: providing services to taxonomists for standard genome sequencing and annotation.</title>
        <authorList>
            <consortium name="The Broad Institute Genomics Platform"/>
            <consortium name="The Broad Institute Genome Sequencing Center for Infectious Disease"/>
            <person name="Wu L."/>
            <person name="Ma J."/>
        </authorList>
    </citation>
    <scope>NUCLEOTIDE SEQUENCE [LARGE SCALE GENOMIC DNA]</scope>
    <source>
        <strain evidence="3">KCTC 62195</strain>
    </source>
</reference>
<dbReference type="InterPro" id="IPR021245">
    <property type="entry name" value="DUF2790"/>
</dbReference>
<dbReference type="Proteomes" id="UP001595457">
    <property type="component" value="Unassembled WGS sequence"/>
</dbReference>
<comment type="caution">
    <text evidence="2">The sequence shown here is derived from an EMBL/GenBank/DDBJ whole genome shotgun (WGS) entry which is preliminary data.</text>
</comment>
<evidence type="ECO:0000313" key="2">
    <source>
        <dbReference type="EMBL" id="MFC2971220.1"/>
    </source>
</evidence>
<evidence type="ECO:0000313" key="3">
    <source>
        <dbReference type="Proteomes" id="UP001595457"/>
    </source>
</evidence>
<feature type="signal peptide" evidence="1">
    <location>
        <begin position="1"/>
        <end position="18"/>
    </location>
</feature>
<sequence length="86" mass="9482">MKTLIALLMAGVSCLSMAEERIADAQPQPQVEHYSYSSHLDIAKVIDKSPVPETCGVVPVQMTYEDHQGQRHTMEYLVMGNGCSKS</sequence>